<keyword evidence="3 9" id="KW-0347">Helicase</keyword>
<dbReference type="InterPro" id="IPR027417">
    <property type="entry name" value="P-loop_NTPase"/>
</dbReference>
<dbReference type="SUPFAM" id="SSF52540">
    <property type="entry name" value="P-loop containing nucleoside triphosphate hydrolases"/>
    <property type="match status" value="1"/>
</dbReference>
<evidence type="ECO:0000256" key="3">
    <source>
        <dbReference type="ARBA" id="ARBA00022806"/>
    </source>
</evidence>
<evidence type="ECO:0000256" key="4">
    <source>
        <dbReference type="ARBA" id="ARBA00022840"/>
    </source>
</evidence>
<keyword evidence="1 9" id="KW-0547">Nucleotide-binding</keyword>
<proteinExistence type="predicted"/>
<comment type="catalytic activity">
    <reaction evidence="6">
        <text>Couples ATP hydrolysis with the unwinding of duplex DNA by translocating in the 3'-5' direction.</text>
        <dbReference type="EC" id="5.6.2.4"/>
    </reaction>
</comment>
<comment type="catalytic activity">
    <reaction evidence="8">
        <text>ATP + H2O = ADP + phosphate + H(+)</text>
        <dbReference type="Rhea" id="RHEA:13065"/>
        <dbReference type="ChEBI" id="CHEBI:15377"/>
        <dbReference type="ChEBI" id="CHEBI:15378"/>
        <dbReference type="ChEBI" id="CHEBI:30616"/>
        <dbReference type="ChEBI" id="CHEBI:43474"/>
        <dbReference type="ChEBI" id="CHEBI:456216"/>
        <dbReference type="EC" id="5.6.2.4"/>
    </reaction>
</comment>
<dbReference type="EC" id="5.6.2.4" evidence="7"/>
<reference evidence="11 12" key="1">
    <citation type="submission" date="2020-08" db="EMBL/GenBank/DDBJ databases">
        <title>Sequencing the genomes of 1000 actinobacteria strains.</title>
        <authorList>
            <person name="Klenk H.-P."/>
        </authorList>
    </citation>
    <scope>NUCLEOTIDE SEQUENCE [LARGE SCALE GENOMIC DNA]</scope>
    <source>
        <strain evidence="11 12">DSM 45362</strain>
    </source>
</reference>
<gene>
    <name evidence="11" type="ORF">F4553_007769</name>
</gene>
<sequence>MSAISKFAEHTHAGIHLETLEGARDPNVRTIRINLAYRGVVLAAGGAKYVLLTVMHHDDAIAYAVSRRFTVNRVFGLLEMRDQQRIEEIEQALPPTPAVGLFSWVSDNDLRRLGIEDVLIPLIRAVTTDEQLASFRAVLPTAQFDVLTGLSMRMTVNEIFDELAQRIVADIDTSDLFTAAGRTPERVKLVSGPHELASILAHPFDVWRVFLHPTQHDIAYRPSYAGPALITGSAGTGKTVTAVHRAVFLAGRLPADGSKILMTTYTRTLADTLRRQIDLLTDDKVIRSRIDVLGADQLAHQIVKGRREPKVIEPEPLRALWQAVAADAPSYFSRTGTLATFSPAFLQREWEQVILAQQITTADGYRTAVRRGRGDALRADQRDQVWAAVNGAVARLAKQRQSTYLQLADEAVGILATSGPIYRHVIVDEGQDLHPSQWRLLRAAVAPGPDDLFLMADPYQRIYDNHVSLKSLGIEVSGRSRRLTLNYRTTHEILAWSIRVLNGDSAVSLDDTVDTLAGYRSLTHGRPPALTVHRDRAGELSKLIERVGTWMDDDEVEPEAIGVAARNGQLVKAIIKALTDAHIPVADEKTGGAGVRVASMHRLKGLEFQCLAVVGLDAGVLPSAQAVTDPAEDPLSHRQDMQRERCLLFVAMTRARDALYLSHTGTRSSLLPA</sequence>
<dbReference type="PROSITE" id="PS51198">
    <property type="entry name" value="UVRD_HELICASE_ATP_BIND"/>
    <property type="match status" value="1"/>
</dbReference>
<dbReference type="AlphaFoldDB" id="A0A841C357"/>
<accession>A0A841C357</accession>
<evidence type="ECO:0000256" key="7">
    <source>
        <dbReference type="ARBA" id="ARBA00034808"/>
    </source>
</evidence>
<evidence type="ECO:0000256" key="1">
    <source>
        <dbReference type="ARBA" id="ARBA00022741"/>
    </source>
</evidence>
<feature type="binding site" evidence="9">
    <location>
        <begin position="232"/>
        <end position="239"/>
    </location>
    <ligand>
        <name>ATP</name>
        <dbReference type="ChEBI" id="CHEBI:30616"/>
    </ligand>
</feature>
<feature type="domain" description="UvrD-like helicase ATP-binding" evidence="10">
    <location>
        <begin position="211"/>
        <end position="522"/>
    </location>
</feature>
<keyword evidence="2 9" id="KW-0378">Hydrolase</keyword>
<comment type="caution">
    <text evidence="11">The sequence shown here is derived from an EMBL/GenBank/DDBJ whole genome shotgun (WGS) entry which is preliminary data.</text>
</comment>
<keyword evidence="5" id="KW-0413">Isomerase</keyword>
<dbReference type="GO" id="GO:0043138">
    <property type="term" value="F:3'-5' DNA helicase activity"/>
    <property type="evidence" value="ECO:0007669"/>
    <property type="project" value="UniProtKB-EC"/>
</dbReference>
<keyword evidence="4 9" id="KW-0067">ATP-binding</keyword>
<organism evidence="11 12">
    <name type="scientific">Allocatelliglobosispora scoriae</name>
    <dbReference type="NCBI Taxonomy" id="643052"/>
    <lineage>
        <taxon>Bacteria</taxon>
        <taxon>Bacillati</taxon>
        <taxon>Actinomycetota</taxon>
        <taxon>Actinomycetes</taxon>
        <taxon>Micromonosporales</taxon>
        <taxon>Micromonosporaceae</taxon>
        <taxon>Allocatelliglobosispora</taxon>
    </lineage>
</organism>
<dbReference type="InterPro" id="IPR014017">
    <property type="entry name" value="DNA_helicase_UvrD-like_C"/>
</dbReference>
<dbReference type="GO" id="GO:0005524">
    <property type="term" value="F:ATP binding"/>
    <property type="evidence" value="ECO:0007669"/>
    <property type="project" value="UniProtKB-UniRule"/>
</dbReference>
<dbReference type="InterPro" id="IPR014016">
    <property type="entry name" value="UvrD-like_ATP-bd"/>
</dbReference>
<dbReference type="Proteomes" id="UP000587527">
    <property type="component" value="Unassembled WGS sequence"/>
</dbReference>
<dbReference type="GO" id="GO:0005829">
    <property type="term" value="C:cytosol"/>
    <property type="evidence" value="ECO:0007669"/>
    <property type="project" value="TreeGrafter"/>
</dbReference>
<protein>
    <recommendedName>
        <fullName evidence="7">DNA 3'-5' helicase</fullName>
        <ecNumber evidence="7">5.6.2.4</ecNumber>
    </recommendedName>
</protein>
<dbReference type="GO" id="GO:0016787">
    <property type="term" value="F:hydrolase activity"/>
    <property type="evidence" value="ECO:0007669"/>
    <property type="project" value="UniProtKB-UniRule"/>
</dbReference>
<evidence type="ECO:0000256" key="8">
    <source>
        <dbReference type="ARBA" id="ARBA00048988"/>
    </source>
</evidence>
<dbReference type="InterPro" id="IPR000212">
    <property type="entry name" value="DNA_helicase_UvrD/REP"/>
</dbReference>
<dbReference type="EMBL" id="JACHMN010000003">
    <property type="protein sequence ID" value="MBB5874335.1"/>
    <property type="molecule type" value="Genomic_DNA"/>
</dbReference>
<dbReference type="RefSeq" id="WP_184846384.1">
    <property type="nucleotide sequence ID" value="NZ_JACHMN010000003.1"/>
</dbReference>
<evidence type="ECO:0000313" key="11">
    <source>
        <dbReference type="EMBL" id="MBB5874335.1"/>
    </source>
</evidence>
<dbReference type="GO" id="GO:0000725">
    <property type="term" value="P:recombinational repair"/>
    <property type="evidence" value="ECO:0007669"/>
    <property type="project" value="TreeGrafter"/>
</dbReference>
<dbReference type="PANTHER" id="PTHR11070">
    <property type="entry name" value="UVRD / RECB / PCRA DNA HELICASE FAMILY MEMBER"/>
    <property type="match status" value="1"/>
</dbReference>
<evidence type="ECO:0000256" key="2">
    <source>
        <dbReference type="ARBA" id="ARBA00022801"/>
    </source>
</evidence>
<dbReference type="Pfam" id="PF13361">
    <property type="entry name" value="UvrD_C"/>
    <property type="match status" value="1"/>
</dbReference>
<evidence type="ECO:0000313" key="12">
    <source>
        <dbReference type="Proteomes" id="UP000587527"/>
    </source>
</evidence>
<dbReference type="PANTHER" id="PTHR11070:SF45">
    <property type="entry name" value="DNA 3'-5' HELICASE"/>
    <property type="match status" value="1"/>
</dbReference>
<evidence type="ECO:0000256" key="6">
    <source>
        <dbReference type="ARBA" id="ARBA00034617"/>
    </source>
</evidence>
<dbReference type="GO" id="GO:0003677">
    <property type="term" value="F:DNA binding"/>
    <property type="evidence" value="ECO:0007669"/>
    <property type="project" value="InterPro"/>
</dbReference>
<name>A0A841C357_9ACTN</name>
<evidence type="ECO:0000259" key="10">
    <source>
        <dbReference type="PROSITE" id="PS51198"/>
    </source>
</evidence>
<evidence type="ECO:0000256" key="9">
    <source>
        <dbReference type="PROSITE-ProRule" id="PRU00560"/>
    </source>
</evidence>
<keyword evidence="12" id="KW-1185">Reference proteome</keyword>
<evidence type="ECO:0000256" key="5">
    <source>
        <dbReference type="ARBA" id="ARBA00023235"/>
    </source>
</evidence>
<dbReference type="Gene3D" id="3.40.50.300">
    <property type="entry name" value="P-loop containing nucleotide triphosphate hydrolases"/>
    <property type="match status" value="2"/>
</dbReference>
<dbReference type="Pfam" id="PF13245">
    <property type="entry name" value="AAA_19"/>
    <property type="match status" value="1"/>
</dbReference>